<reference evidence="1 2" key="2">
    <citation type="submission" date="2019-09" db="EMBL/GenBank/DDBJ databases">
        <authorList>
            <person name="Jin C."/>
        </authorList>
    </citation>
    <scope>NUCLEOTIDE SEQUENCE [LARGE SCALE GENOMIC DNA]</scope>
    <source>
        <strain evidence="1 2">BN130099</strain>
    </source>
</reference>
<dbReference type="AlphaFoldDB" id="A0A5B1LB19"/>
<organism evidence="1 2">
    <name type="scientific">Nocardioides humilatus</name>
    <dbReference type="NCBI Taxonomy" id="2607660"/>
    <lineage>
        <taxon>Bacteria</taxon>
        <taxon>Bacillati</taxon>
        <taxon>Actinomycetota</taxon>
        <taxon>Actinomycetes</taxon>
        <taxon>Propionibacteriales</taxon>
        <taxon>Nocardioidaceae</taxon>
        <taxon>Nocardioides</taxon>
    </lineage>
</organism>
<reference evidence="1 2" key="1">
    <citation type="submission" date="2019-09" db="EMBL/GenBank/DDBJ databases">
        <title>Nocardioides panacisoli sp. nov., isolated from the soil of a ginseng field.</title>
        <authorList>
            <person name="Cho C."/>
        </authorList>
    </citation>
    <scope>NUCLEOTIDE SEQUENCE [LARGE SCALE GENOMIC DNA]</scope>
    <source>
        <strain evidence="1 2">BN130099</strain>
    </source>
</reference>
<dbReference type="PANTHER" id="PTHR34853">
    <property type="match status" value="1"/>
</dbReference>
<dbReference type="GO" id="GO:0016042">
    <property type="term" value="P:lipid catabolic process"/>
    <property type="evidence" value="ECO:0007669"/>
    <property type="project" value="InterPro"/>
</dbReference>
<dbReference type="Gene3D" id="1.10.260.130">
    <property type="match status" value="1"/>
</dbReference>
<proteinExistence type="predicted"/>
<dbReference type="EMBL" id="VUJV01000005">
    <property type="protein sequence ID" value="KAA1417835.1"/>
    <property type="molecule type" value="Genomic_DNA"/>
</dbReference>
<dbReference type="PANTHER" id="PTHR34853:SF1">
    <property type="entry name" value="LIPASE 5"/>
    <property type="match status" value="1"/>
</dbReference>
<dbReference type="PIRSF" id="PIRSF029171">
    <property type="entry name" value="Esterase_LipA"/>
    <property type="match status" value="1"/>
</dbReference>
<evidence type="ECO:0000313" key="2">
    <source>
        <dbReference type="Proteomes" id="UP000325003"/>
    </source>
</evidence>
<sequence length="400" mass="41701">MATLSGVVATPSTQAAGAVPVPEEDPFYAVPANVADYDNGEVISFRPITPKAFEIPLPAQGWQVLYRTEDRVGRPTATVTTVLVPDRAWKGAGPRPLLSYQTAEDGVAGKCAPSYAFSAGVRGGLTNAYPELGLVAMALLRGWAVSVPDYEGPQSQFLVAGVQAKGVLDGIRAARSFAPAAIDPAAPIGLWGYSGGSLASLTAAQFQPTYAPELRLSALALGGLVANVRATIDAFDGSVFGGAIPMGINGFLRGYPELGIGDYLNESGRALVAKAAGDCINDAVARRPFLTIAQMEAVPHALDQAPIAAMLRENSPLFMPGVPEVPIYHYHAKLDELAPIGPARAVLRRFCAAGVDVESHETALGEHLTEVGRGAAGAMQFLARRFGGKAPRNTCAKIPG</sequence>
<dbReference type="InterPro" id="IPR005152">
    <property type="entry name" value="Lipase_secreted"/>
</dbReference>
<gene>
    <name evidence="1" type="ORF">F0U44_15400</name>
</gene>
<dbReference type="Proteomes" id="UP000325003">
    <property type="component" value="Unassembled WGS sequence"/>
</dbReference>
<comment type="caution">
    <text evidence="1">The sequence shown here is derived from an EMBL/GenBank/DDBJ whole genome shotgun (WGS) entry which is preliminary data.</text>
</comment>
<dbReference type="Pfam" id="PF03583">
    <property type="entry name" value="LIP"/>
    <property type="match status" value="1"/>
</dbReference>
<dbReference type="GO" id="GO:0004806">
    <property type="term" value="F:triacylglycerol lipase activity"/>
    <property type="evidence" value="ECO:0007669"/>
    <property type="project" value="InterPro"/>
</dbReference>
<dbReference type="InterPro" id="IPR029058">
    <property type="entry name" value="AB_hydrolase_fold"/>
</dbReference>
<accession>A0A5B1LB19</accession>
<evidence type="ECO:0000313" key="1">
    <source>
        <dbReference type="EMBL" id="KAA1417835.1"/>
    </source>
</evidence>
<dbReference type="Gene3D" id="3.40.50.1820">
    <property type="entry name" value="alpha/beta hydrolase"/>
    <property type="match status" value="1"/>
</dbReference>
<keyword evidence="2" id="KW-1185">Reference proteome</keyword>
<protein>
    <submittedName>
        <fullName evidence="1">Lipase</fullName>
    </submittedName>
</protein>
<name>A0A5B1LB19_9ACTN</name>
<dbReference type="SUPFAM" id="SSF53474">
    <property type="entry name" value="alpha/beta-Hydrolases"/>
    <property type="match status" value="1"/>
</dbReference>